<evidence type="ECO:0000256" key="3">
    <source>
        <dbReference type="ARBA" id="ARBA00038088"/>
    </source>
</evidence>
<keyword evidence="2" id="KW-0067">ATP-binding</keyword>
<feature type="domain" description="TIR" evidence="6">
    <location>
        <begin position="3"/>
        <end position="144"/>
    </location>
</feature>
<dbReference type="Pfam" id="PF13676">
    <property type="entry name" value="TIR_2"/>
    <property type="match status" value="1"/>
</dbReference>
<dbReference type="SUPFAM" id="SSF52200">
    <property type="entry name" value="Toll/Interleukin receptor TIR domain"/>
    <property type="match status" value="1"/>
</dbReference>
<dbReference type="InterPro" id="IPR052381">
    <property type="entry name" value="AAA_domain_protein"/>
</dbReference>
<sequence>MSQGIEVFICYAHEDVEHKNALVKHLAPLEHNGLIHNWHDGQIEPGTDWQSEIMDALERCHLALLLISPDFLHSEFIYSEELRRLFERRQNANIRIIPIIVRASSWDQDKHIKRLQPLPKDLNPIALYKNVEQDQVWTTIVKYLAGYAKKILPLVLEPPPKQRLLTNIGPYRIEGKLGESPYRTLYKASTQEGLSVALAIPHDQRGSVSGNQRSTFRELKEHLQHPGLVPILDADIQDDLFFVAYGFVEGKLLTEQLQRREINEGLQLIEKIGKILQWAHSQGIFHCELSPREILIGSDGRIELLDMGRFGVLQRCGLSYILKTEAEPYRSPEQWATSVSRNEASADVWALGIIAYQLFTGHHPFEHAVTQEDWRAAIVEETAQSALMYQGNLPKPISNVLERALAKSPKDRYQSVPELVAALQRAEKNISRIGGFEPDLELALEAGSTVCFVETEDETETVSRLEKIAKRAGYDFFLWGLVSGLTCGLHDISSQGYQMDPLGVLNWLAQCDHPTLLTLLDYDAYLDEMSLTTDLYEPFREMSAASTDPDNAWPARAELAYYLPWGDEMDRPRPAYPKEVLNQRIKELATQLRHPGGHRLIIAAPGIVLPTELTKVIQHHVALPPGRRDIEELIQEVAGDLPDWADEYVRHALGLSTSAIRDSLRLSVVRYGKLEREALHDLFREKEQIVRKDGLLELIHPSTTFDQNVVGLGHLRSWCAARSRLLNNPLLAAIFPSPKGLLLGGMPGCGKTLSAQAIAGEFGWPLLRLSFERLFTAELGKAEANMQEALLLAELLSPTVLWIDDIDKGFGDASGGSGLRMLQGFLNWLQERNALVFLVITATNPESLPVELTRAGRIEAVFFLDWPHQDERATLLAHTLERYGRDPSIHDLQALSDQTEGCSSAELVGRVESALFVAADNGRIDPTPAELEFEITELPCRSSLDDSLRRIRSKWQNVGFLASSPKGEHNDTSQ</sequence>
<dbReference type="SUPFAM" id="SSF56112">
    <property type="entry name" value="Protein kinase-like (PK-like)"/>
    <property type="match status" value="1"/>
</dbReference>
<dbReference type="Pfam" id="PF00069">
    <property type="entry name" value="Pkinase"/>
    <property type="match status" value="1"/>
</dbReference>
<name>A0A450RW12_9GAMM</name>
<dbReference type="Gene3D" id="1.10.8.60">
    <property type="match status" value="1"/>
</dbReference>
<evidence type="ECO:0000256" key="4">
    <source>
        <dbReference type="ARBA" id="ARBA00040480"/>
    </source>
</evidence>
<dbReference type="EMBL" id="CAADFL010000001">
    <property type="protein sequence ID" value="VFK05489.1"/>
    <property type="molecule type" value="Genomic_DNA"/>
</dbReference>
<dbReference type="AlphaFoldDB" id="A0A450RW12"/>
<evidence type="ECO:0000313" key="9">
    <source>
        <dbReference type="EMBL" id="VFK05489.1"/>
    </source>
</evidence>
<dbReference type="GO" id="GO:0007165">
    <property type="term" value="P:signal transduction"/>
    <property type="evidence" value="ECO:0007669"/>
    <property type="project" value="InterPro"/>
</dbReference>
<comment type="similarity">
    <text evidence="3">Belongs to the AAA ATPase family. Highly divergent.</text>
</comment>
<dbReference type="InterPro" id="IPR003593">
    <property type="entry name" value="AAA+_ATPase"/>
</dbReference>
<protein>
    <recommendedName>
        <fullName evidence="4">Uncharacterized AAA domain-containing protein ycf46</fullName>
    </recommendedName>
</protein>
<evidence type="ECO:0000256" key="2">
    <source>
        <dbReference type="ARBA" id="ARBA00022840"/>
    </source>
</evidence>
<dbReference type="GO" id="GO:0005524">
    <property type="term" value="F:ATP binding"/>
    <property type="evidence" value="ECO:0007669"/>
    <property type="project" value="UniProtKB-KW"/>
</dbReference>
<dbReference type="EMBL" id="CAADFA010000001">
    <property type="protein sequence ID" value="VFJ43324.1"/>
    <property type="molecule type" value="Genomic_DNA"/>
</dbReference>
<evidence type="ECO:0000256" key="1">
    <source>
        <dbReference type="ARBA" id="ARBA00022741"/>
    </source>
</evidence>
<dbReference type="InterPro" id="IPR003959">
    <property type="entry name" value="ATPase_AAA_core"/>
</dbReference>
<dbReference type="InterPro" id="IPR035897">
    <property type="entry name" value="Toll_tir_struct_dom_sf"/>
</dbReference>
<dbReference type="EMBL" id="CAADEZ010000001">
    <property type="protein sequence ID" value="VFJ42626.1"/>
    <property type="molecule type" value="Genomic_DNA"/>
</dbReference>
<evidence type="ECO:0000313" key="8">
    <source>
        <dbReference type="EMBL" id="VFJ43324.1"/>
    </source>
</evidence>
<dbReference type="CDD" id="cd14014">
    <property type="entry name" value="STKc_PknB_like"/>
    <property type="match status" value="1"/>
</dbReference>
<dbReference type="InterPro" id="IPR000719">
    <property type="entry name" value="Prot_kinase_dom"/>
</dbReference>
<reference evidence="8" key="1">
    <citation type="submission" date="2019-02" db="EMBL/GenBank/DDBJ databases">
        <authorList>
            <person name="Gruber-Vodicka R. H."/>
            <person name="Seah K. B. B."/>
        </authorList>
    </citation>
    <scope>NUCLEOTIDE SEQUENCE</scope>
    <source>
        <strain evidence="7">BECK_BZ163</strain>
        <strain evidence="9">BECK_BZ164</strain>
        <strain evidence="8">BECK_BZ165</strain>
    </source>
</reference>
<feature type="domain" description="Protein kinase" evidence="5">
    <location>
        <begin position="171"/>
        <end position="430"/>
    </location>
</feature>
<dbReference type="PANTHER" id="PTHR42960:SF1">
    <property type="entry name" value="YCF46 PROTEIN"/>
    <property type="match status" value="1"/>
</dbReference>
<dbReference type="InterPro" id="IPR011009">
    <property type="entry name" value="Kinase-like_dom_sf"/>
</dbReference>
<dbReference type="SMART" id="SM00382">
    <property type="entry name" value="AAA"/>
    <property type="match status" value="1"/>
</dbReference>
<dbReference type="SMART" id="SM00220">
    <property type="entry name" value="S_TKc"/>
    <property type="match status" value="1"/>
</dbReference>
<evidence type="ECO:0000259" key="5">
    <source>
        <dbReference type="PROSITE" id="PS50011"/>
    </source>
</evidence>
<dbReference type="Gene3D" id="3.40.50.10140">
    <property type="entry name" value="Toll/interleukin-1 receptor homology (TIR) domain"/>
    <property type="match status" value="1"/>
</dbReference>
<dbReference type="GO" id="GO:0016887">
    <property type="term" value="F:ATP hydrolysis activity"/>
    <property type="evidence" value="ECO:0007669"/>
    <property type="project" value="InterPro"/>
</dbReference>
<dbReference type="Gene3D" id="1.10.510.10">
    <property type="entry name" value="Transferase(Phosphotransferase) domain 1"/>
    <property type="match status" value="1"/>
</dbReference>
<dbReference type="InterPro" id="IPR027417">
    <property type="entry name" value="P-loop_NTPase"/>
</dbReference>
<dbReference type="PANTHER" id="PTHR42960">
    <property type="entry name" value="YCF46 PROTEIN"/>
    <property type="match status" value="1"/>
</dbReference>
<dbReference type="PROSITE" id="PS50011">
    <property type="entry name" value="PROTEIN_KINASE_DOM"/>
    <property type="match status" value="1"/>
</dbReference>
<organism evidence="8">
    <name type="scientific">Candidatus Kentrum sp. FM</name>
    <dbReference type="NCBI Taxonomy" id="2126340"/>
    <lineage>
        <taxon>Bacteria</taxon>
        <taxon>Pseudomonadati</taxon>
        <taxon>Pseudomonadota</taxon>
        <taxon>Gammaproteobacteria</taxon>
        <taxon>Candidatus Kentrum</taxon>
    </lineage>
</organism>
<accession>A0A450RW12</accession>
<dbReference type="Gene3D" id="3.40.50.300">
    <property type="entry name" value="P-loop containing nucleotide triphosphate hydrolases"/>
    <property type="match status" value="1"/>
</dbReference>
<evidence type="ECO:0000259" key="6">
    <source>
        <dbReference type="PROSITE" id="PS50104"/>
    </source>
</evidence>
<gene>
    <name evidence="7" type="ORF">BECKFM1743A_GA0114220_100015</name>
    <name evidence="9" type="ORF">BECKFM1743B_GA0114221_100015</name>
    <name evidence="8" type="ORF">BECKFM1743C_GA0114222_100015</name>
</gene>
<keyword evidence="1" id="KW-0547">Nucleotide-binding</keyword>
<evidence type="ECO:0000313" key="7">
    <source>
        <dbReference type="EMBL" id="VFJ42626.1"/>
    </source>
</evidence>
<dbReference type="GO" id="GO:0004672">
    <property type="term" value="F:protein kinase activity"/>
    <property type="evidence" value="ECO:0007669"/>
    <property type="project" value="InterPro"/>
</dbReference>
<dbReference type="SUPFAM" id="SSF52540">
    <property type="entry name" value="P-loop containing nucleoside triphosphate hydrolases"/>
    <property type="match status" value="1"/>
</dbReference>
<dbReference type="PROSITE" id="PS50104">
    <property type="entry name" value="TIR"/>
    <property type="match status" value="1"/>
</dbReference>
<dbReference type="InterPro" id="IPR000157">
    <property type="entry name" value="TIR_dom"/>
</dbReference>
<dbReference type="Pfam" id="PF00004">
    <property type="entry name" value="AAA"/>
    <property type="match status" value="1"/>
</dbReference>
<dbReference type="SMART" id="SM00255">
    <property type="entry name" value="TIR"/>
    <property type="match status" value="1"/>
</dbReference>
<proteinExistence type="inferred from homology"/>